<evidence type="ECO:0000256" key="1">
    <source>
        <dbReference type="ARBA" id="ARBA00004418"/>
    </source>
</evidence>
<evidence type="ECO:0000256" key="4">
    <source>
        <dbReference type="SAM" id="SignalP"/>
    </source>
</evidence>
<protein>
    <submittedName>
        <fullName evidence="5">C4-dicarboxylate ABC transporter</fullName>
    </submittedName>
</protein>
<dbReference type="PANTHER" id="PTHR33376:SF4">
    <property type="entry name" value="SIALIC ACID-BINDING PERIPLASMIC PROTEIN SIAP"/>
    <property type="match status" value="1"/>
</dbReference>
<dbReference type="CDD" id="cd13602">
    <property type="entry name" value="PBP2_TRAP_BpDctp6_7"/>
    <property type="match status" value="1"/>
</dbReference>
<dbReference type="AlphaFoldDB" id="A0A8J3GXG4"/>
<feature type="chain" id="PRO_5035175540" evidence="4">
    <location>
        <begin position="24"/>
        <end position="331"/>
    </location>
</feature>
<comment type="caution">
    <text evidence="5">The sequence shown here is derived from an EMBL/GenBank/DDBJ whole genome shotgun (WGS) entry which is preliminary data.</text>
</comment>
<dbReference type="Gene3D" id="3.40.190.170">
    <property type="entry name" value="Bacterial extracellular solute-binding protein, family 7"/>
    <property type="match status" value="1"/>
</dbReference>
<sequence length="331" mass="35441">MNFKATAFLLATALGGLGLPATAQEISWDLANEYGQSSIMGVGDEAFIKAVDELSGGTIKITAHYDGSIGYKSVDQFDAVGDGAIQIADTVMGAVAGIEPIFLLSSLPFIAGSDADAKLLWEVGRPHYEEVFAKHNQVLLWATPWPPSGIWANSPITSQEELAALKIRAWDPSGVRTMSNAGANAVQISWADTVPQLASGAINAVLTSADGGVSVKFWEFLNNFTAVNYSMALNMTHMNKDAFDSLTPEQQKIVLDAAEIASEAAWAELGKRVAKNYEDMRANNVTITESVSPEFRAALVAAGEQVYTDWLAKTGATGQEILDTYRSRQAK</sequence>
<evidence type="ECO:0000313" key="6">
    <source>
        <dbReference type="Proteomes" id="UP000626220"/>
    </source>
</evidence>
<keyword evidence="3" id="KW-0574">Periplasm</keyword>
<name>A0A8J3GXG4_9RHOB</name>
<reference evidence="5" key="1">
    <citation type="journal article" date="2014" name="Int. J. Syst. Evol. Microbiol.">
        <title>Complete genome sequence of Corynebacterium casei LMG S-19264T (=DSM 44701T), isolated from a smear-ripened cheese.</title>
        <authorList>
            <consortium name="US DOE Joint Genome Institute (JGI-PGF)"/>
            <person name="Walter F."/>
            <person name="Albersmeier A."/>
            <person name="Kalinowski J."/>
            <person name="Ruckert C."/>
        </authorList>
    </citation>
    <scope>NUCLEOTIDE SEQUENCE</scope>
    <source>
        <strain evidence="5">KCTC 42650</strain>
    </source>
</reference>
<evidence type="ECO:0000256" key="3">
    <source>
        <dbReference type="ARBA" id="ARBA00022764"/>
    </source>
</evidence>
<dbReference type="PANTHER" id="PTHR33376">
    <property type="match status" value="1"/>
</dbReference>
<dbReference type="InterPro" id="IPR038404">
    <property type="entry name" value="TRAP_DctP_sf"/>
</dbReference>
<dbReference type="EMBL" id="BNCJ01000004">
    <property type="protein sequence ID" value="GHF49667.1"/>
    <property type="molecule type" value="Genomic_DNA"/>
</dbReference>
<dbReference type="RefSeq" id="WP_189680112.1">
    <property type="nucleotide sequence ID" value="NZ_BNCJ01000004.1"/>
</dbReference>
<proteinExistence type="predicted"/>
<dbReference type="NCBIfam" id="NF037995">
    <property type="entry name" value="TRAP_S1"/>
    <property type="match status" value="1"/>
</dbReference>
<accession>A0A8J3GXG4</accession>
<evidence type="ECO:0000313" key="5">
    <source>
        <dbReference type="EMBL" id="GHF49667.1"/>
    </source>
</evidence>
<reference evidence="5" key="2">
    <citation type="submission" date="2020-09" db="EMBL/GenBank/DDBJ databases">
        <authorList>
            <person name="Sun Q."/>
            <person name="Kim S."/>
        </authorList>
    </citation>
    <scope>NUCLEOTIDE SEQUENCE</scope>
    <source>
        <strain evidence="5">KCTC 42650</strain>
    </source>
</reference>
<keyword evidence="2 4" id="KW-0732">Signal</keyword>
<dbReference type="InterPro" id="IPR018389">
    <property type="entry name" value="DctP_fam"/>
</dbReference>
<keyword evidence="6" id="KW-1185">Reference proteome</keyword>
<dbReference type="GO" id="GO:0042597">
    <property type="term" value="C:periplasmic space"/>
    <property type="evidence" value="ECO:0007669"/>
    <property type="project" value="UniProtKB-SubCell"/>
</dbReference>
<dbReference type="GO" id="GO:0055085">
    <property type="term" value="P:transmembrane transport"/>
    <property type="evidence" value="ECO:0007669"/>
    <property type="project" value="InterPro"/>
</dbReference>
<comment type="subcellular location">
    <subcellularLocation>
        <location evidence="1">Periplasm</location>
    </subcellularLocation>
</comment>
<dbReference type="Pfam" id="PF03480">
    <property type="entry name" value="DctP"/>
    <property type="match status" value="1"/>
</dbReference>
<dbReference type="Proteomes" id="UP000626220">
    <property type="component" value="Unassembled WGS sequence"/>
</dbReference>
<feature type="signal peptide" evidence="4">
    <location>
        <begin position="1"/>
        <end position="23"/>
    </location>
</feature>
<gene>
    <name evidence="5" type="ORF">GCM10017056_21860</name>
</gene>
<evidence type="ECO:0000256" key="2">
    <source>
        <dbReference type="ARBA" id="ARBA00022729"/>
    </source>
</evidence>
<organism evidence="5 6">
    <name type="scientific">Seohaeicola zhoushanensis</name>
    <dbReference type="NCBI Taxonomy" id="1569283"/>
    <lineage>
        <taxon>Bacteria</taxon>
        <taxon>Pseudomonadati</taxon>
        <taxon>Pseudomonadota</taxon>
        <taxon>Alphaproteobacteria</taxon>
        <taxon>Rhodobacterales</taxon>
        <taxon>Roseobacteraceae</taxon>
        <taxon>Seohaeicola</taxon>
    </lineage>
</organism>